<dbReference type="FunFam" id="3.20.20.20:FF:000006">
    <property type="entry name" value="Dihydropteroate synthase"/>
    <property type="match status" value="1"/>
</dbReference>
<dbReference type="GO" id="GO:0046654">
    <property type="term" value="P:tetrahydrofolate biosynthetic process"/>
    <property type="evidence" value="ECO:0007669"/>
    <property type="project" value="UniProtKB-UniPathway"/>
</dbReference>
<evidence type="ECO:0000313" key="16">
    <source>
        <dbReference type="Proteomes" id="UP000198806"/>
    </source>
</evidence>
<dbReference type="PROSITE" id="PS00792">
    <property type="entry name" value="DHPS_1"/>
    <property type="match status" value="1"/>
</dbReference>
<protein>
    <recommendedName>
        <fullName evidence="6 13">Dihydropteroate synthase</fullName>
        <shortName evidence="13">DHPS</shortName>
        <ecNumber evidence="5 13">2.5.1.15</ecNumber>
    </recommendedName>
    <alternativeName>
        <fullName evidence="11 13">Dihydropteroate pyrophosphorylase</fullName>
    </alternativeName>
</protein>
<evidence type="ECO:0000313" key="15">
    <source>
        <dbReference type="EMBL" id="SFO35271.1"/>
    </source>
</evidence>
<dbReference type="GO" id="GO:0046656">
    <property type="term" value="P:folic acid biosynthetic process"/>
    <property type="evidence" value="ECO:0007669"/>
    <property type="project" value="UniProtKB-KW"/>
</dbReference>
<evidence type="ECO:0000256" key="6">
    <source>
        <dbReference type="ARBA" id="ARBA00016919"/>
    </source>
</evidence>
<evidence type="ECO:0000256" key="5">
    <source>
        <dbReference type="ARBA" id="ARBA00012458"/>
    </source>
</evidence>
<evidence type="ECO:0000256" key="7">
    <source>
        <dbReference type="ARBA" id="ARBA00022679"/>
    </source>
</evidence>
<evidence type="ECO:0000256" key="3">
    <source>
        <dbReference type="ARBA" id="ARBA00004763"/>
    </source>
</evidence>
<comment type="cofactor">
    <cofactor evidence="2 13">
        <name>Mg(2+)</name>
        <dbReference type="ChEBI" id="CHEBI:18420"/>
    </cofactor>
</comment>
<evidence type="ECO:0000256" key="1">
    <source>
        <dbReference type="ARBA" id="ARBA00000012"/>
    </source>
</evidence>
<keyword evidence="10 13" id="KW-0289">Folate biosynthesis</keyword>
<dbReference type="Gene3D" id="3.20.20.20">
    <property type="entry name" value="Dihydropteroate synthase-like"/>
    <property type="match status" value="1"/>
</dbReference>
<proteinExistence type="inferred from homology"/>
<dbReference type="InterPro" id="IPR045031">
    <property type="entry name" value="DHP_synth-like"/>
</dbReference>
<dbReference type="NCBIfam" id="TIGR01496">
    <property type="entry name" value="DHPS"/>
    <property type="match status" value="1"/>
</dbReference>
<dbReference type="PANTHER" id="PTHR20941:SF1">
    <property type="entry name" value="FOLIC ACID SYNTHESIS PROTEIN FOL1"/>
    <property type="match status" value="1"/>
</dbReference>
<dbReference type="STRING" id="1527.SAMN04489757_11971"/>
<evidence type="ECO:0000256" key="8">
    <source>
        <dbReference type="ARBA" id="ARBA00022723"/>
    </source>
</evidence>
<dbReference type="InterPro" id="IPR011005">
    <property type="entry name" value="Dihydropteroate_synth-like_sf"/>
</dbReference>
<dbReference type="InterPro" id="IPR000489">
    <property type="entry name" value="Pterin-binding_dom"/>
</dbReference>
<organism evidence="15 16">
    <name type="scientific">Anaerocolumna aminovalerica</name>
    <dbReference type="NCBI Taxonomy" id="1527"/>
    <lineage>
        <taxon>Bacteria</taxon>
        <taxon>Bacillati</taxon>
        <taxon>Bacillota</taxon>
        <taxon>Clostridia</taxon>
        <taxon>Lachnospirales</taxon>
        <taxon>Lachnospiraceae</taxon>
        <taxon>Anaerocolumna</taxon>
    </lineage>
</organism>
<evidence type="ECO:0000256" key="12">
    <source>
        <dbReference type="ARBA" id="ARBA00053449"/>
    </source>
</evidence>
<reference evidence="15 16" key="1">
    <citation type="submission" date="2016-10" db="EMBL/GenBank/DDBJ databases">
        <authorList>
            <person name="de Groot N.N."/>
        </authorList>
    </citation>
    <scope>NUCLEOTIDE SEQUENCE [LARGE SCALE GENOMIC DNA]</scope>
    <source>
        <strain evidence="15 16">DSM 1283</strain>
    </source>
</reference>
<keyword evidence="7 13" id="KW-0808">Transferase</keyword>
<dbReference type="Pfam" id="PF00809">
    <property type="entry name" value="Pterin_bind"/>
    <property type="match status" value="1"/>
</dbReference>
<dbReference type="GO" id="GO:0046872">
    <property type="term" value="F:metal ion binding"/>
    <property type="evidence" value="ECO:0007669"/>
    <property type="project" value="UniProtKB-KW"/>
</dbReference>
<name>A0A1I5GI57_9FIRM</name>
<accession>A0A1I5GI57</accession>
<feature type="domain" description="Pterin-binding" evidence="14">
    <location>
        <begin position="14"/>
        <end position="260"/>
    </location>
</feature>
<evidence type="ECO:0000256" key="4">
    <source>
        <dbReference type="ARBA" id="ARBA00009503"/>
    </source>
</evidence>
<keyword evidence="8 13" id="KW-0479">Metal-binding</keyword>
<evidence type="ECO:0000256" key="9">
    <source>
        <dbReference type="ARBA" id="ARBA00022842"/>
    </source>
</evidence>
<dbReference type="PROSITE" id="PS00793">
    <property type="entry name" value="DHPS_2"/>
    <property type="match status" value="1"/>
</dbReference>
<dbReference type="PANTHER" id="PTHR20941">
    <property type="entry name" value="FOLATE SYNTHESIS PROTEINS"/>
    <property type="match status" value="1"/>
</dbReference>
<dbReference type="EC" id="2.5.1.15" evidence="5 13"/>
<evidence type="ECO:0000256" key="11">
    <source>
        <dbReference type="ARBA" id="ARBA00030193"/>
    </source>
</evidence>
<dbReference type="InterPro" id="IPR006390">
    <property type="entry name" value="DHP_synth_dom"/>
</dbReference>
<dbReference type="GO" id="GO:0005829">
    <property type="term" value="C:cytosol"/>
    <property type="evidence" value="ECO:0007669"/>
    <property type="project" value="TreeGrafter"/>
</dbReference>
<evidence type="ECO:0000256" key="13">
    <source>
        <dbReference type="RuleBase" id="RU361205"/>
    </source>
</evidence>
<dbReference type="UniPathway" id="UPA00077">
    <property type="reaction ID" value="UER00156"/>
</dbReference>
<gene>
    <name evidence="15" type="ORF">SAMN04489757_11971</name>
</gene>
<dbReference type="Proteomes" id="UP000198806">
    <property type="component" value="Unassembled WGS sequence"/>
</dbReference>
<comment type="function">
    <text evidence="12 13">Catalyzes the condensation of para-aminobenzoate (pABA) with 6-hydroxymethyl-7,8-dihydropterin diphosphate (DHPt-PP) to form 7,8-dihydropteroate (H2Pte), the immediate precursor of folate derivatives.</text>
</comment>
<comment type="similarity">
    <text evidence="4 13">Belongs to the DHPS family.</text>
</comment>
<keyword evidence="9 13" id="KW-0460">Magnesium</keyword>
<dbReference type="AlphaFoldDB" id="A0A1I5GI57"/>
<evidence type="ECO:0000256" key="10">
    <source>
        <dbReference type="ARBA" id="ARBA00022909"/>
    </source>
</evidence>
<sequence>MIIGNKEFKIKERTYIMGILNVTPDSFSDGGRFNTLSNALKRAEQMIKEGADIIDIGGESTRPNYTMISQEEEIERVVPVIKELKKHFDIPLSVDTYKSKVAEASLDAGADLINDIWGLKYDTNMANVISKYNAATCIMHNRKEIIYDNYMEDVLSDLQESIDIALSAGIKRDKIIIDPGVGFAKTYEMNLTIVNRLEELQKFKLPVLLGTSRKSMIGKALDETVENRLEGTLATTVMGVMKGCDFVRVHDVLANLRTIRMTEAILRER</sequence>
<keyword evidence="16" id="KW-1185">Reference proteome</keyword>
<dbReference type="GO" id="GO:0004156">
    <property type="term" value="F:dihydropteroate synthase activity"/>
    <property type="evidence" value="ECO:0007669"/>
    <property type="project" value="UniProtKB-EC"/>
</dbReference>
<dbReference type="OrthoDB" id="9811744at2"/>
<dbReference type="CDD" id="cd00739">
    <property type="entry name" value="DHPS"/>
    <property type="match status" value="1"/>
</dbReference>
<evidence type="ECO:0000256" key="2">
    <source>
        <dbReference type="ARBA" id="ARBA00001946"/>
    </source>
</evidence>
<comment type="pathway">
    <text evidence="3 13">Cofactor biosynthesis; tetrahydrofolate biosynthesis; 7,8-dihydrofolate from 2-amino-4-hydroxy-6-hydroxymethyl-7,8-dihydropteridine diphosphate and 4-aminobenzoate: step 1/2.</text>
</comment>
<dbReference type="PROSITE" id="PS50972">
    <property type="entry name" value="PTERIN_BINDING"/>
    <property type="match status" value="1"/>
</dbReference>
<dbReference type="RefSeq" id="WP_091687099.1">
    <property type="nucleotide sequence ID" value="NZ_BAABFM010000069.1"/>
</dbReference>
<dbReference type="EMBL" id="FOWD01000019">
    <property type="protein sequence ID" value="SFO35271.1"/>
    <property type="molecule type" value="Genomic_DNA"/>
</dbReference>
<dbReference type="SUPFAM" id="SSF51717">
    <property type="entry name" value="Dihydropteroate synthetase-like"/>
    <property type="match status" value="1"/>
</dbReference>
<evidence type="ECO:0000259" key="14">
    <source>
        <dbReference type="PROSITE" id="PS50972"/>
    </source>
</evidence>
<comment type="catalytic activity">
    <reaction evidence="1">
        <text>(7,8-dihydropterin-6-yl)methyl diphosphate + 4-aminobenzoate = 7,8-dihydropteroate + diphosphate</text>
        <dbReference type="Rhea" id="RHEA:19949"/>
        <dbReference type="ChEBI" id="CHEBI:17836"/>
        <dbReference type="ChEBI" id="CHEBI:17839"/>
        <dbReference type="ChEBI" id="CHEBI:33019"/>
        <dbReference type="ChEBI" id="CHEBI:72950"/>
        <dbReference type="EC" id="2.5.1.15"/>
    </reaction>
</comment>